<gene>
    <name evidence="2" type="ORF">CYLTODRAFT_446046</name>
</gene>
<feature type="signal peptide" evidence="1">
    <location>
        <begin position="1"/>
        <end position="20"/>
    </location>
</feature>
<keyword evidence="3" id="KW-1185">Reference proteome</keyword>
<feature type="chain" id="PRO_5002316607" evidence="1">
    <location>
        <begin position="21"/>
        <end position="187"/>
    </location>
</feature>
<reference evidence="2 3" key="1">
    <citation type="journal article" date="2015" name="Fungal Genet. Biol.">
        <title>Evolution of novel wood decay mechanisms in Agaricales revealed by the genome sequences of Fistulina hepatica and Cylindrobasidium torrendii.</title>
        <authorList>
            <person name="Floudas D."/>
            <person name="Held B.W."/>
            <person name="Riley R."/>
            <person name="Nagy L.G."/>
            <person name="Koehler G."/>
            <person name="Ransdell A.S."/>
            <person name="Younus H."/>
            <person name="Chow J."/>
            <person name="Chiniquy J."/>
            <person name="Lipzen A."/>
            <person name="Tritt A."/>
            <person name="Sun H."/>
            <person name="Haridas S."/>
            <person name="LaButti K."/>
            <person name="Ohm R.A."/>
            <person name="Kues U."/>
            <person name="Blanchette R.A."/>
            <person name="Grigoriev I.V."/>
            <person name="Minto R.E."/>
            <person name="Hibbett D.S."/>
        </authorList>
    </citation>
    <scope>NUCLEOTIDE SEQUENCE [LARGE SCALE GENOMIC DNA]</scope>
    <source>
        <strain evidence="2 3">FP15055 ss-10</strain>
    </source>
</reference>
<dbReference type="Proteomes" id="UP000054007">
    <property type="component" value="Unassembled WGS sequence"/>
</dbReference>
<keyword evidence="1" id="KW-0732">Signal</keyword>
<name>A0A0D7B144_9AGAR</name>
<dbReference type="OrthoDB" id="2575973at2759"/>
<evidence type="ECO:0000256" key="1">
    <source>
        <dbReference type="SAM" id="SignalP"/>
    </source>
</evidence>
<accession>A0A0D7B144</accession>
<protein>
    <submittedName>
        <fullName evidence="2">Uncharacterized protein</fullName>
    </submittedName>
</protein>
<dbReference type="AlphaFoldDB" id="A0A0D7B144"/>
<evidence type="ECO:0000313" key="2">
    <source>
        <dbReference type="EMBL" id="KIY64348.1"/>
    </source>
</evidence>
<sequence>MFFTRFAAAFTLGSALFAAAAPTPRALDVGSEVTSILGDLQGMTNAVLPEISALTEITEETALPLVQKLADALTTASSSLTGLTSSANSTAGGLLGRDGKEEVAQLLNTVISDATNTLNPILGELQKIPAVKELLTTLSPVLNTVLSTVDSLLPGVLSLVSGLLGPVLDVLKGLGLGNLLGGLLGGL</sequence>
<evidence type="ECO:0000313" key="3">
    <source>
        <dbReference type="Proteomes" id="UP000054007"/>
    </source>
</evidence>
<dbReference type="EMBL" id="KN880640">
    <property type="protein sequence ID" value="KIY64348.1"/>
    <property type="molecule type" value="Genomic_DNA"/>
</dbReference>
<proteinExistence type="predicted"/>
<organism evidence="2 3">
    <name type="scientific">Cylindrobasidium torrendii FP15055 ss-10</name>
    <dbReference type="NCBI Taxonomy" id="1314674"/>
    <lineage>
        <taxon>Eukaryota</taxon>
        <taxon>Fungi</taxon>
        <taxon>Dikarya</taxon>
        <taxon>Basidiomycota</taxon>
        <taxon>Agaricomycotina</taxon>
        <taxon>Agaricomycetes</taxon>
        <taxon>Agaricomycetidae</taxon>
        <taxon>Agaricales</taxon>
        <taxon>Marasmiineae</taxon>
        <taxon>Physalacriaceae</taxon>
        <taxon>Cylindrobasidium</taxon>
    </lineage>
</organism>